<gene>
    <name evidence="2" type="ORF">HDA33_001450</name>
</gene>
<keyword evidence="3" id="KW-1185">Reference proteome</keyword>
<keyword evidence="1" id="KW-1133">Transmembrane helix</keyword>
<protein>
    <submittedName>
        <fullName evidence="2">Heme/copper-type cytochrome/quinol oxidase subunit 4</fullName>
    </submittedName>
</protein>
<evidence type="ECO:0000313" key="2">
    <source>
        <dbReference type="EMBL" id="MBB5848886.1"/>
    </source>
</evidence>
<name>A0A7W9JJ95_9MICC</name>
<organism evidence="2 3">
    <name type="scientific">Micrococcus endophyticus</name>
    <dbReference type="NCBI Taxonomy" id="455343"/>
    <lineage>
        <taxon>Bacteria</taxon>
        <taxon>Bacillati</taxon>
        <taxon>Actinomycetota</taxon>
        <taxon>Actinomycetes</taxon>
        <taxon>Micrococcales</taxon>
        <taxon>Micrococcaceae</taxon>
        <taxon>Micrococcus</taxon>
    </lineage>
</organism>
<dbReference type="EMBL" id="JACHMW010000001">
    <property type="protein sequence ID" value="MBB5848886.1"/>
    <property type="molecule type" value="Genomic_DNA"/>
</dbReference>
<proteinExistence type="predicted"/>
<keyword evidence="1" id="KW-0812">Transmembrane</keyword>
<dbReference type="Proteomes" id="UP000567246">
    <property type="component" value="Unassembled WGS sequence"/>
</dbReference>
<comment type="caution">
    <text evidence="2">The sequence shown here is derived from an EMBL/GenBank/DDBJ whole genome shotgun (WGS) entry which is preliminary data.</text>
</comment>
<feature type="transmembrane region" description="Helical" evidence="1">
    <location>
        <begin position="20"/>
        <end position="42"/>
    </location>
</feature>
<dbReference type="AlphaFoldDB" id="A0A7W9JJ95"/>
<reference evidence="2 3" key="1">
    <citation type="submission" date="2020-08" db="EMBL/GenBank/DDBJ databases">
        <title>Sequencing the genomes of 1000 actinobacteria strains.</title>
        <authorList>
            <person name="Klenk H.-P."/>
        </authorList>
    </citation>
    <scope>NUCLEOTIDE SEQUENCE [LARGE SCALE GENOMIC DNA]</scope>
    <source>
        <strain evidence="2 3">DSM 17945</strain>
    </source>
</reference>
<sequence length="187" mass="19391">MSQSLTTGSGETRRGPRAGLRVGSVGFAAMIVILIVAIMFAANQNDVIGWLVVAVAAGWLVFALVVFLQMRRGVQAAGRKVDAAMENARADVAALRGQGAAAAPQAAAHAPAGDPMRDTKLDHSFKIAQVQVKVVREQLAAGGAMDREMVDRALETIDITAANARDMIKESRGQGGSEGPVSGTVIG</sequence>
<evidence type="ECO:0000256" key="1">
    <source>
        <dbReference type="SAM" id="Phobius"/>
    </source>
</evidence>
<evidence type="ECO:0000313" key="3">
    <source>
        <dbReference type="Proteomes" id="UP000567246"/>
    </source>
</evidence>
<feature type="transmembrane region" description="Helical" evidence="1">
    <location>
        <begin position="48"/>
        <end position="70"/>
    </location>
</feature>
<dbReference type="RefSeq" id="WP_158493247.1">
    <property type="nucleotide sequence ID" value="NZ_BAABAG010000011.1"/>
</dbReference>
<accession>A0A7W9JJ95</accession>
<keyword evidence="1" id="KW-0472">Membrane</keyword>